<organism evidence="1 2">
    <name type="scientific">Stakelama saccharophila</name>
    <dbReference type="NCBI Taxonomy" id="3075605"/>
    <lineage>
        <taxon>Bacteria</taxon>
        <taxon>Pseudomonadati</taxon>
        <taxon>Pseudomonadota</taxon>
        <taxon>Alphaproteobacteria</taxon>
        <taxon>Sphingomonadales</taxon>
        <taxon>Sphingomonadaceae</taxon>
        <taxon>Stakelama</taxon>
    </lineage>
</organism>
<dbReference type="Proteomes" id="UP001302249">
    <property type="component" value="Chromosome"/>
</dbReference>
<keyword evidence="2" id="KW-1185">Reference proteome</keyword>
<accession>A0ABZ0BA08</accession>
<name>A0ABZ0BA08_9SPHN</name>
<gene>
    <name evidence="1" type="ORF">RPR59_02275</name>
</gene>
<dbReference type="RefSeq" id="WP_313916249.1">
    <property type="nucleotide sequence ID" value="NZ_CP135076.1"/>
</dbReference>
<reference evidence="1 2" key="1">
    <citation type="submission" date="2023-09" db="EMBL/GenBank/DDBJ databases">
        <authorList>
            <person name="Rey-Velasco X."/>
        </authorList>
    </citation>
    <scope>NUCLEOTIDE SEQUENCE [LARGE SCALE GENOMIC DNA]</scope>
    <source>
        <strain evidence="1 2">W311</strain>
    </source>
</reference>
<sequence length="76" mass="8009">MTIAAVLQRTGALVHVADPCSGPTDVKMVRALHPLRSGRVAAWSEAAVIFILGLATTERIGSGPYAAARKWREAPA</sequence>
<proteinExistence type="predicted"/>
<evidence type="ECO:0000313" key="2">
    <source>
        <dbReference type="Proteomes" id="UP001302249"/>
    </source>
</evidence>
<evidence type="ECO:0000313" key="1">
    <source>
        <dbReference type="EMBL" id="WNO54108.1"/>
    </source>
</evidence>
<dbReference type="EMBL" id="CP135076">
    <property type="protein sequence ID" value="WNO54108.1"/>
    <property type="molecule type" value="Genomic_DNA"/>
</dbReference>
<protein>
    <submittedName>
        <fullName evidence="1">Uncharacterized protein</fullName>
    </submittedName>
</protein>